<dbReference type="GO" id="GO:0008942">
    <property type="term" value="F:nitrite reductase [NAD(P)H] activity"/>
    <property type="evidence" value="ECO:0007669"/>
    <property type="project" value="InterPro"/>
</dbReference>
<dbReference type="PANTHER" id="PTHR40562">
    <property type="match status" value="1"/>
</dbReference>
<evidence type="ECO:0000256" key="2">
    <source>
        <dbReference type="ARBA" id="ARBA00022723"/>
    </source>
</evidence>
<dbReference type="Pfam" id="PF13806">
    <property type="entry name" value="Rieske_2"/>
    <property type="match status" value="1"/>
</dbReference>
<keyword evidence="5" id="KW-0411">Iron-sulfur</keyword>
<name>A0A3N4A405_9MICC</name>
<dbReference type="PROSITE" id="PS51296">
    <property type="entry name" value="RIESKE"/>
    <property type="match status" value="1"/>
</dbReference>
<dbReference type="Gene3D" id="2.102.10.10">
    <property type="entry name" value="Rieske [2Fe-2S] iron-sulphur domain"/>
    <property type="match status" value="1"/>
</dbReference>
<dbReference type="GO" id="GO:0004497">
    <property type="term" value="F:monooxygenase activity"/>
    <property type="evidence" value="ECO:0007669"/>
    <property type="project" value="UniProtKB-ARBA"/>
</dbReference>
<evidence type="ECO:0000259" key="7">
    <source>
        <dbReference type="PROSITE" id="PS51296"/>
    </source>
</evidence>
<keyword evidence="2" id="KW-0479">Metal-binding</keyword>
<dbReference type="GO" id="GO:0016705">
    <property type="term" value="F:oxidoreductase activity, acting on paired donors, with incorporation or reduction of molecular oxygen"/>
    <property type="evidence" value="ECO:0007669"/>
    <property type="project" value="UniProtKB-ARBA"/>
</dbReference>
<evidence type="ECO:0000256" key="6">
    <source>
        <dbReference type="ARBA" id="ARBA00023063"/>
    </source>
</evidence>
<dbReference type="PANTHER" id="PTHR40562:SF1">
    <property type="entry name" value="NITRITE REDUCTASE (NADH) SMALL SUBUNIT"/>
    <property type="match status" value="1"/>
</dbReference>
<protein>
    <submittedName>
        <fullName evidence="8">Nitrite reductase small subunit NirD</fullName>
    </submittedName>
</protein>
<dbReference type="SUPFAM" id="SSF50022">
    <property type="entry name" value="ISP domain"/>
    <property type="match status" value="1"/>
</dbReference>
<keyword evidence="4" id="KW-0408">Iron</keyword>
<gene>
    <name evidence="8" type="primary">nirD</name>
    <name evidence="8" type="ORF">EDL96_07040</name>
</gene>
<keyword evidence="1" id="KW-0001">2Fe-2S</keyword>
<evidence type="ECO:0000256" key="4">
    <source>
        <dbReference type="ARBA" id="ARBA00023004"/>
    </source>
</evidence>
<reference evidence="8 9" key="1">
    <citation type="submission" date="2018-10" db="EMBL/GenBank/DDBJ databases">
        <title>Kocuria sp. M5W7-7, whole genome shotgun sequence.</title>
        <authorList>
            <person name="Tuo L."/>
        </authorList>
    </citation>
    <scope>NUCLEOTIDE SEQUENCE [LARGE SCALE GENOMIC DNA]</scope>
    <source>
        <strain evidence="8 9">M5W7-7</strain>
    </source>
</reference>
<keyword evidence="9" id="KW-1185">Reference proteome</keyword>
<dbReference type="InterPro" id="IPR036922">
    <property type="entry name" value="Rieske_2Fe-2S_sf"/>
</dbReference>
<dbReference type="Proteomes" id="UP000270616">
    <property type="component" value="Unassembled WGS sequence"/>
</dbReference>
<evidence type="ECO:0000313" key="8">
    <source>
        <dbReference type="EMBL" id="ROZ63288.1"/>
    </source>
</evidence>
<organism evidence="8 9">
    <name type="scientific">Kocuria soli</name>
    <dbReference type="NCBI Taxonomy" id="2485125"/>
    <lineage>
        <taxon>Bacteria</taxon>
        <taxon>Bacillati</taxon>
        <taxon>Actinomycetota</taxon>
        <taxon>Actinomycetes</taxon>
        <taxon>Micrococcales</taxon>
        <taxon>Micrococcaceae</taxon>
        <taxon>Kocuria</taxon>
    </lineage>
</organism>
<dbReference type="InterPro" id="IPR012748">
    <property type="entry name" value="Rieske-like_NirD"/>
</dbReference>
<dbReference type="InterPro" id="IPR017941">
    <property type="entry name" value="Rieske_2Fe-2S"/>
</dbReference>
<comment type="caution">
    <text evidence="8">The sequence shown here is derived from an EMBL/GenBank/DDBJ whole genome shotgun (WGS) entry which is preliminary data.</text>
</comment>
<dbReference type="InterPro" id="IPR017881">
    <property type="entry name" value="NirD"/>
</dbReference>
<dbReference type="GO" id="GO:0046872">
    <property type="term" value="F:metal ion binding"/>
    <property type="evidence" value="ECO:0007669"/>
    <property type="project" value="UniProtKB-KW"/>
</dbReference>
<evidence type="ECO:0000256" key="3">
    <source>
        <dbReference type="ARBA" id="ARBA00023002"/>
    </source>
</evidence>
<dbReference type="GO" id="GO:0051537">
    <property type="term" value="F:2 iron, 2 sulfur cluster binding"/>
    <property type="evidence" value="ECO:0007669"/>
    <property type="project" value="UniProtKB-KW"/>
</dbReference>
<feature type="domain" description="Rieske" evidence="7">
    <location>
        <begin position="12"/>
        <end position="113"/>
    </location>
</feature>
<evidence type="ECO:0000313" key="9">
    <source>
        <dbReference type="Proteomes" id="UP000270616"/>
    </source>
</evidence>
<proteinExistence type="predicted"/>
<dbReference type="PROSITE" id="PS51300">
    <property type="entry name" value="NIRD"/>
    <property type="match status" value="1"/>
</dbReference>
<dbReference type="EMBL" id="RKMF01000007">
    <property type="protein sequence ID" value="ROZ63288.1"/>
    <property type="molecule type" value="Genomic_DNA"/>
</dbReference>
<keyword evidence="6" id="KW-0534">Nitrate assimilation</keyword>
<evidence type="ECO:0000256" key="5">
    <source>
        <dbReference type="ARBA" id="ARBA00023014"/>
    </source>
</evidence>
<dbReference type="NCBIfam" id="TIGR02378">
    <property type="entry name" value="nirD_assim_sml"/>
    <property type="match status" value="1"/>
</dbReference>
<keyword evidence="3" id="KW-0560">Oxidoreductase</keyword>
<evidence type="ECO:0000256" key="1">
    <source>
        <dbReference type="ARBA" id="ARBA00022714"/>
    </source>
</evidence>
<dbReference type="RefSeq" id="WP_123825086.1">
    <property type="nucleotide sequence ID" value="NZ_RKMF01000007.1"/>
</dbReference>
<dbReference type="AlphaFoldDB" id="A0A3N4A405"/>
<accession>A0A3N4A405</accession>
<dbReference type="GO" id="GO:0042128">
    <property type="term" value="P:nitrate assimilation"/>
    <property type="evidence" value="ECO:0007669"/>
    <property type="project" value="UniProtKB-KW"/>
</dbReference>
<dbReference type="OrthoDB" id="3213360at2"/>
<sequence length="117" mass="12590">MSTETAIVQGPVDICAVTDLERDWGEVALIGERQVAVFRMQDDTVYACDHTDPHSGALVMARGIVGETVDGVPTLASPLYKEIYDLRSGACVSGAEFTLPVHKVTVENDRVLVELSA</sequence>